<dbReference type="InterPro" id="IPR048254">
    <property type="entry name" value="CDP_ALCOHOL_P_TRANSF_CS"/>
</dbReference>
<dbReference type="GO" id="GO:0008444">
    <property type="term" value="F:CDP-diacylglycerol-glycerol-3-phosphate 3-phosphatidyltransferase activity"/>
    <property type="evidence" value="ECO:0007669"/>
    <property type="project" value="UniProtKB-UniRule"/>
</dbReference>
<feature type="transmembrane region" description="Helical" evidence="19">
    <location>
        <begin position="7"/>
        <end position="26"/>
    </location>
</feature>
<dbReference type="EMBL" id="VITR01000030">
    <property type="protein sequence ID" value="TWB33643.1"/>
    <property type="molecule type" value="Genomic_DNA"/>
</dbReference>
<keyword evidence="21" id="KW-1185">Reference proteome</keyword>
<evidence type="ECO:0000256" key="14">
    <source>
        <dbReference type="ARBA" id="ARBA00023264"/>
    </source>
</evidence>
<keyword evidence="11" id="KW-0443">Lipid metabolism</keyword>
<evidence type="ECO:0000256" key="13">
    <source>
        <dbReference type="ARBA" id="ARBA00023209"/>
    </source>
</evidence>
<dbReference type="InterPro" id="IPR004570">
    <property type="entry name" value="Phosphatidylglycerol_P_synth"/>
</dbReference>
<evidence type="ECO:0000256" key="18">
    <source>
        <dbReference type="SAM" id="MobiDB-lite"/>
    </source>
</evidence>
<evidence type="ECO:0000256" key="17">
    <source>
        <dbReference type="RuleBase" id="RU003750"/>
    </source>
</evidence>
<name>A0A560GI59_9PROT</name>
<protein>
    <recommendedName>
        <fullName evidence="6 16">CDP-diacylglycerol--glycerol-3-phosphate 3-phosphatidyltransferase</fullName>
        <ecNumber evidence="5 16">2.7.8.5</ecNumber>
    </recommendedName>
</protein>
<evidence type="ECO:0000256" key="4">
    <source>
        <dbReference type="ARBA" id="ARBA00010441"/>
    </source>
</evidence>
<dbReference type="AlphaFoldDB" id="A0A560GI59"/>
<dbReference type="Pfam" id="PF01066">
    <property type="entry name" value="CDP-OH_P_transf"/>
    <property type="match status" value="1"/>
</dbReference>
<dbReference type="PANTHER" id="PTHR14269:SF62">
    <property type="entry name" value="CDP-DIACYLGLYCEROL--GLYCEROL-3-PHOSPHATE 3-PHOSPHATIDYLTRANSFERASE 1, CHLOROPLASTIC"/>
    <property type="match status" value="1"/>
</dbReference>
<sequence length="213" mass="22843">MLTSLPNLLTLSRIVLIPVILALLWFPATWTAWTAAGLFALAAITDYFDGYLARAWHEESIIGRFLDPIADKLLVAAVLFLLVADHKIVGHAVLPAVIILLREVAVSGLREFLAGLRVGVPVSRLAKWKTAIQLMAIGWLIVGDHGPTWLFVRPIGEVGLWAAAVLTLITGWDYLRAGLRHMLAPTGEAPSAEPTPAASPKAPPVISAARTGA</sequence>
<evidence type="ECO:0000256" key="16">
    <source>
        <dbReference type="NCBIfam" id="TIGR00560"/>
    </source>
</evidence>
<evidence type="ECO:0000313" key="20">
    <source>
        <dbReference type="EMBL" id="TWB33643.1"/>
    </source>
</evidence>
<evidence type="ECO:0000256" key="11">
    <source>
        <dbReference type="ARBA" id="ARBA00023098"/>
    </source>
</evidence>
<evidence type="ECO:0000256" key="7">
    <source>
        <dbReference type="ARBA" id="ARBA00022516"/>
    </source>
</evidence>
<dbReference type="PROSITE" id="PS00379">
    <property type="entry name" value="CDP_ALCOHOL_P_TRANSF"/>
    <property type="match status" value="1"/>
</dbReference>
<comment type="subcellular location">
    <subcellularLocation>
        <location evidence="1">Membrane</location>
        <topology evidence="1">Multi-pass membrane protein</topology>
    </subcellularLocation>
</comment>
<evidence type="ECO:0000256" key="19">
    <source>
        <dbReference type="SAM" id="Phobius"/>
    </source>
</evidence>
<comment type="catalytic activity">
    <reaction evidence="15">
        <text>a CDP-1,2-diacyl-sn-glycerol + sn-glycerol 3-phosphate = a 1,2-diacyl-sn-glycero-3-phospho-(1'-sn-glycero-3'-phosphate) + CMP + H(+)</text>
        <dbReference type="Rhea" id="RHEA:12593"/>
        <dbReference type="ChEBI" id="CHEBI:15378"/>
        <dbReference type="ChEBI" id="CHEBI:57597"/>
        <dbReference type="ChEBI" id="CHEBI:58332"/>
        <dbReference type="ChEBI" id="CHEBI:60110"/>
        <dbReference type="ChEBI" id="CHEBI:60377"/>
        <dbReference type="EC" id="2.7.8.5"/>
    </reaction>
</comment>
<dbReference type="InterPro" id="IPR043130">
    <property type="entry name" value="CDP-OH_PTrfase_TM_dom"/>
</dbReference>
<dbReference type="Proteomes" id="UP000315751">
    <property type="component" value="Unassembled WGS sequence"/>
</dbReference>
<organism evidence="20 21">
    <name type="scientific">Nitrospirillum amazonense</name>
    <dbReference type="NCBI Taxonomy" id="28077"/>
    <lineage>
        <taxon>Bacteria</taxon>
        <taxon>Pseudomonadati</taxon>
        <taxon>Pseudomonadota</taxon>
        <taxon>Alphaproteobacteria</taxon>
        <taxon>Rhodospirillales</taxon>
        <taxon>Azospirillaceae</taxon>
        <taxon>Nitrospirillum</taxon>
    </lineage>
</organism>
<comment type="similarity">
    <text evidence="4 17">Belongs to the CDP-alcohol phosphatidyltransferase class-I family.</text>
</comment>
<keyword evidence="7" id="KW-0444">Lipid biosynthesis</keyword>
<dbReference type="EC" id="2.7.8.5" evidence="5 16"/>
<comment type="pathway">
    <text evidence="3">Lipid metabolism.</text>
</comment>
<reference evidence="20 21" key="1">
    <citation type="submission" date="2019-06" db="EMBL/GenBank/DDBJ databases">
        <title>Genomic Encyclopedia of Type Strains, Phase IV (KMG-V): Genome sequencing to study the core and pangenomes of soil and plant-associated prokaryotes.</title>
        <authorList>
            <person name="Whitman W."/>
        </authorList>
    </citation>
    <scope>NUCLEOTIDE SEQUENCE [LARGE SCALE GENOMIC DNA]</scope>
    <source>
        <strain evidence="20 21">BR 11622</strain>
    </source>
</reference>
<evidence type="ECO:0000256" key="12">
    <source>
        <dbReference type="ARBA" id="ARBA00023136"/>
    </source>
</evidence>
<dbReference type="InterPro" id="IPR000462">
    <property type="entry name" value="CDP-OH_P_trans"/>
</dbReference>
<evidence type="ECO:0000256" key="1">
    <source>
        <dbReference type="ARBA" id="ARBA00004141"/>
    </source>
</evidence>
<keyword evidence="13" id="KW-0594">Phospholipid biosynthesis</keyword>
<evidence type="ECO:0000256" key="2">
    <source>
        <dbReference type="ARBA" id="ARBA00005042"/>
    </source>
</evidence>
<evidence type="ECO:0000256" key="6">
    <source>
        <dbReference type="ARBA" id="ARBA00014944"/>
    </source>
</evidence>
<evidence type="ECO:0000256" key="9">
    <source>
        <dbReference type="ARBA" id="ARBA00022692"/>
    </source>
</evidence>
<evidence type="ECO:0000256" key="15">
    <source>
        <dbReference type="ARBA" id="ARBA00048586"/>
    </source>
</evidence>
<dbReference type="PIRSF" id="PIRSF000847">
    <property type="entry name" value="Phos_ph_gly_syn"/>
    <property type="match status" value="1"/>
</dbReference>
<dbReference type="GO" id="GO:0016020">
    <property type="term" value="C:membrane"/>
    <property type="evidence" value="ECO:0007669"/>
    <property type="project" value="UniProtKB-SubCell"/>
</dbReference>
<keyword evidence="8 17" id="KW-0808">Transferase</keyword>
<proteinExistence type="inferred from homology"/>
<comment type="pathway">
    <text evidence="2">Phospholipid metabolism; phosphatidylglycerol biosynthesis; phosphatidylglycerol from CDP-diacylglycerol: step 1/2.</text>
</comment>
<accession>A0A560GI59</accession>
<comment type="caution">
    <text evidence="20">The sequence shown here is derived from an EMBL/GenBank/DDBJ whole genome shotgun (WGS) entry which is preliminary data.</text>
</comment>
<dbReference type="Gene3D" id="1.20.120.1760">
    <property type="match status" value="1"/>
</dbReference>
<dbReference type="GO" id="GO:0046474">
    <property type="term" value="P:glycerophospholipid biosynthetic process"/>
    <property type="evidence" value="ECO:0007669"/>
    <property type="project" value="TreeGrafter"/>
</dbReference>
<feature type="region of interest" description="Disordered" evidence="18">
    <location>
        <begin position="187"/>
        <end position="213"/>
    </location>
</feature>
<dbReference type="NCBIfam" id="TIGR00560">
    <property type="entry name" value="pgsA"/>
    <property type="match status" value="1"/>
</dbReference>
<feature type="compositionally biased region" description="Low complexity" evidence="18">
    <location>
        <begin position="187"/>
        <end position="200"/>
    </location>
</feature>
<keyword evidence="9 19" id="KW-0812">Transmembrane</keyword>
<dbReference type="PANTHER" id="PTHR14269">
    <property type="entry name" value="CDP-DIACYLGLYCEROL--GLYCEROL-3-PHOSPHATE 3-PHOSPHATIDYLTRANSFERASE-RELATED"/>
    <property type="match status" value="1"/>
</dbReference>
<keyword evidence="10 19" id="KW-1133">Transmembrane helix</keyword>
<evidence type="ECO:0000256" key="3">
    <source>
        <dbReference type="ARBA" id="ARBA00005189"/>
    </source>
</evidence>
<keyword evidence="12 19" id="KW-0472">Membrane</keyword>
<evidence type="ECO:0000256" key="10">
    <source>
        <dbReference type="ARBA" id="ARBA00022989"/>
    </source>
</evidence>
<evidence type="ECO:0000256" key="5">
    <source>
        <dbReference type="ARBA" id="ARBA00013170"/>
    </source>
</evidence>
<evidence type="ECO:0000256" key="8">
    <source>
        <dbReference type="ARBA" id="ARBA00022679"/>
    </source>
</evidence>
<dbReference type="OrthoDB" id="9796672at2"/>
<evidence type="ECO:0000313" key="21">
    <source>
        <dbReference type="Proteomes" id="UP000315751"/>
    </source>
</evidence>
<dbReference type="RefSeq" id="WP_145736768.1">
    <property type="nucleotide sequence ID" value="NZ_VITR01000030.1"/>
</dbReference>
<gene>
    <name evidence="20" type="ORF">FBZ90_13021</name>
</gene>
<dbReference type="InterPro" id="IPR050324">
    <property type="entry name" value="CDP-alcohol_PTase-I"/>
</dbReference>
<keyword evidence="14" id="KW-1208">Phospholipid metabolism</keyword>